<proteinExistence type="predicted"/>
<feature type="region of interest" description="Disordered" evidence="7">
    <location>
        <begin position="19"/>
        <end position="67"/>
    </location>
</feature>
<keyword evidence="4" id="KW-0694">RNA-binding</keyword>
<dbReference type="GO" id="GO:0005634">
    <property type="term" value="C:nucleus"/>
    <property type="evidence" value="ECO:0007669"/>
    <property type="project" value="UniProtKB-SubCell"/>
</dbReference>
<dbReference type="InterPro" id="IPR001584">
    <property type="entry name" value="Integrase_cat-core"/>
</dbReference>
<dbReference type="Gene3D" id="3.30.70.330">
    <property type="match status" value="1"/>
</dbReference>
<dbReference type="InterPro" id="IPR000061">
    <property type="entry name" value="Surp"/>
</dbReference>
<dbReference type="InterPro" id="IPR036397">
    <property type="entry name" value="RNaseH_sf"/>
</dbReference>
<feature type="compositionally biased region" description="Polar residues" evidence="7">
    <location>
        <begin position="1238"/>
        <end position="1287"/>
    </location>
</feature>
<evidence type="ECO:0000256" key="1">
    <source>
        <dbReference type="ARBA" id="ARBA00004123"/>
    </source>
</evidence>
<evidence type="ECO:0000256" key="3">
    <source>
        <dbReference type="ARBA" id="ARBA00022664"/>
    </source>
</evidence>
<dbReference type="SMART" id="SM00648">
    <property type="entry name" value="SWAP"/>
    <property type="match status" value="1"/>
</dbReference>
<dbReference type="SUPFAM" id="SSF53098">
    <property type="entry name" value="Ribonuclease H-like"/>
    <property type="match status" value="2"/>
</dbReference>
<dbReference type="Pfam" id="PF07727">
    <property type="entry name" value="RVT_2"/>
    <property type="match status" value="1"/>
</dbReference>
<evidence type="ECO:0000256" key="6">
    <source>
        <dbReference type="ARBA" id="ARBA00023242"/>
    </source>
</evidence>
<keyword evidence="5" id="KW-0943">RNA-mediated gene silencing</keyword>
<evidence type="ECO:0000256" key="4">
    <source>
        <dbReference type="ARBA" id="ARBA00022884"/>
    </source>
</evidence>
<dbReference type="InterPro" id="IPR013103">
    <property type="entry name" value="RVT_2"/>
</dbReference>
<dbReference type="InterPro" id="IPR026960">
    <property type="entry name" value="RVT-Znf"/>
</dbReference>
<evidence type="ECO:0000256" key="7">
    <source>
        <dbReference type="SAM" id="MobiDB-lite"/>
    </source>
</evidence>
<dbReference type="Pfam" id="PF26093">
    <property type="entry name" value="HTH_TGH"/>
    <property type="match status" value="1"/>
</dbReference>
<dbReference type="GO" id="GO:0004523">
    <property type="term" value="F:RNA-DNA hybrid ribonuclease activity"/>
    <property type="evidence" value="ECO:0007669"/>
    <property type="project" value="InterPro"/>
</dbReference>
<dbReference type="GO" id="GO:0031047">
    <property type="term" value="P:regulatory ncRNA-mediated gene silencing"/>
    <property type="evidence" value="ECO:0007669"/>
    <property type="project" value="UniProtKB-KW"/>
</dbReference>
<feature type="compositionally biased region" description="Polar residues" evidence="7">
    <location>
        <begin position="39"/>
        <end position="59"/>
    </location>
</feature>
<dbReference type="PANTHER" id="PTHR13384:SF19">
    <property type="entry name" value="G PATCH DOMAIN-CONTAINING PROTEIN 1"/>
    <property type="match status" value="1"/>
</dbReference>
<organism evidence="10 11">
    <name type="scientific">Hibiscus syriacus</name>
    <name type="common">Rose of Sharon</name>
    <dbReference type="NCBI Taxonomy" id="106335"/>
    <lineage>
        <taxon>Eukaryota</taxon>
        <taxon>Viridiplantae</taxon>
        <taxon>Streptophyta</taxon>
        <taxon>Embryophyta</taxon>
        <taxon>Tracheophyta</taxon>
        <taxon>Spermatophyta</taxon>
        <taxon>Magnoliopsida</taxon>
        <taxon>eudicotyledons</taxon>
        <taxon>Gunneridae</taxon>
        <taxon>Pentapetalae</taxon>
        <taxon>rosids</taxon>
        <taxon>malvids</taxon>
        <taxon>Malvales</taxon>
        <taxon>Malvaceae</taxon>
        <taxon>Malvoideae</taxon>
        <taxon>Hibiscus</taxon>
    </lineage>
</organism>
<feature type="compositionally biased region" description="Basic and acidic residues" evidence="7">
    <location>
        <begin position="1946"/>
        <end position="1963"/>
    </location>
</feature>
<evidence type="ECO:0000259" key="8">
    <source>
        <dbReference type="PROSITE" id="PS50128"/>
    </source>
</evidence>
<sequence>METSSYPRREARKAFLAFASEDAKASNPADEPVEEPESFTVQPSDNDTRSSQSLPSDENQSLRRRGRLEVSQNLFDISKDTMADDDCGIKRDVSWPPVQAPPPSVAAPSLPPDPSHHDEVHTIFITDLPEDFKERELHNLLRWLPGFEASQVNYKGGKPMGFALFSNEKFAMPRIPFRKYSSSDANTVAPSIYVPVQAGCFDDKSAADVVHDGTRESTTKGCCNDKSGEVARIGRIEFNNWWKEAVHRKSGMEVVSRDNHCEVEGVVDEDKLHVLSKCLVGWCKNFIKIGNLASQMQAKCLFGFSLMRVGGNVILMVFEDSASLRSVKNDKSETLAKWFSRVEVWSESLVVECRRVWCHKAIFIYIAIEERTIKHLHHLGDGAPPDSIFCDRPQNWVQKLPKAKTDVMEDVVNVKKAFVCNPKQDLHGLGYDPFKHTPEFRENKRLDLWNDKQHGYRRAMSIKDSLFGSKFNSTPAGKAAPGFGIGALEEYDVEDEDVYASGYDFEETYMEEVEEPSSLSIDNKQPSRLSIESKQKVVARDEGVLPGFKIASVSVCQLERSGFRLERSIRFPLLFKSVPVQFYFFFMVNPDPSASEITSQISPYQFDFQISDSSLSPITSYKLNGNNYLPWSQSVWLYITGRRKIAYLSDSMSIPEETDPKYNTWQSENTMIMSWLINSMIPEVGENFMLYQTATEIWNAARDTYSSADNTSELFGIENHIKDLRQGDLTVAQYFGILNKYWQQIDLYEKNEWKCQEDSNFYNRQTNQRRVFQFLSGLNGEFDGARGRILATKPLPLVREVFSEIRREESRRSLMVPPVQRTDASALVTSSTSRNQQRKNRPWCEHCKKPDHMIDQCWKLHGKPVDRQLTGSRFQKEAHIASQDDSSSSFSKKQIEELQQILSSMIAKPTNVAYTATEGNVDLLEEYSESSLPASIKIADGSLTTVKGSGSVTLNKNLLLHNVLYAQDSKRVIGSARLGKGLYTVGGQASQNHALSSALRKPVLSSDLNTNKIMLWHSRLDYSKTTWVFLMREKSEVESLFKSFYQKVETQFDSKIKILRSDNGSEYLNKTLGYFFKEKGIVHLTSCVNTPQQNGVAERKNRNLLEVTRSLMFAAYAPKYLWGEALLTATYLINRMPTFVHIHNRGKLDPRSIKCVFLGYSSSQKGYKCYSPSTKKTYVSFDVTFFENQPYFSGTEIQGESYKEFQPVQTDITLQPILSLPITVSPKPASTVPIPSEDNGNNLNNSDELPSSLSQHSSPCKTPSITTKNAPNNDPETITPQPKQLSVYSRRRKDVAEEISQPSICQEPDSDPVAAGTEGNDGSQDATTVDLDDFPIAIRKGVRKCTAHPINKYVAYGKLQSNFRAFTASINSVKIPRNVTEAFQSPEWKHAVEEEIKALQKNKTWSLTDLPEGKRAVGCRWIFTVKYHSDGSVERYKARLVAKGFSQSYGIDYQETFAPVAKLNTIRILLSVAVNMDWKLHQLDIKNAFLNGNLEEEVYIEVPPGLEGNVTKKTMCKLNKSLYGLKQSPMAWFDRFAKAMTQNGFKQSQADHTLFRKITLSGKITLLIVYVDDMIITGSDIEEIEKLKMNLAKEFETKDLGSMRYFLGMEVARSEEGLVINQRKYVLDLLAETGMLDCKPVETPMESGLKFCKERTGNPVNKETYQRLVGKLIYLSLTRPDIAYSVSIVSQHMSDPREEHLEAVNRILRFLKFTPGVGLIFRKNQDRTVKVYTDASWGGELTDRRSVNGYCTYVWGNLVTWRSKKQVVVSRSSAESEFRAMALGICEGMWIKRLLTELDLDDKKNFEIFSDSQSAMKLLIPVCKLLFRFDPPVIPKDFVPHHKFPGPLETLKKLDVPSPPEVPSPDDSNLKLLIEGVAKLVARCGKLFEDLSRKKNQSNPLFSFLSGGNGHDYYERRLWEEHQKLGDQAKLLLDGKLSPSMQKMTAESRGKLLGEKPLERSSRETTSSSVASGEFQFQFNLFDTFQKSNSFSKLPEVAKPFKDDPAKQERFEQFLKEKYEGGLRSAGLTVASNMSEAARAREKLDFEAAAEAIDKGKRGKESMVSAQPLDFLASGMQFTSGGLEEVKDVHAEDLATKKMYPKRKEFQWRPSPVLCKRFDLIDPFMGKPPPAPRMRSKIDSLLFIPDFVKGAKPEEDTTTNRDVPAAQTGAQMTIEDVAENVERPIDLYKLDHWIQLMSLLDNISLSDSVDDFLKWSGNGDGLFSVKACRTTLSLKSGGSFNWCKDVWSGLAPPRVETFLWQISHQKLAVRSELKRRGVVLESVLCPLCLKQEETVQHLFISCLVAGNLWNNYFKLWDISSVLPKDPPALLSSWSELREKSLIWNFIPGVVLWSIWKSRNSVVFEKMKVDCSSLFFISRFKLAKWFIAKFPNVNILVDSLIGDPTILDKLPRPNVKRKTVQSWFSPPTYFFKFNVDGAVSSDGRVGGIGGILKDSSCNVLGFFSISVGPCLPPLAELKAIEKGIDYFLASAWDKVGRLIVESDCKVAVDWIMWPASAPPFFSSLVGKIVSIILERGFIVWYISRSCNWEADSLAKQGIG</sequence>
<dbReference type="InterPro" id="IPR044730">
    <property type="entry name" value="RNase_H-like_dom_plant"/>
</dbReference>
<dbReference type="Pfam" id="PF13966">
    <property type="entry name" value="zf-RVT"/>
    <property type="match status" value="1"/>
</dbReference>
<dbReference type="PROSITE" id="PS50128">
    <property type="entry name" value="SURP"/>
    <property type="match status" value="1"/>
</dbReference>
<dbReference type="Gene3D" id="3.30.420.10">
    <property type="entry name" value="Ribonuclease H-like superfamily/Ribonuclease H"/>
    <property type="match status" value="2"/>
</dbReference>
<protein>
    <submittedName>
        <fullName evidence="10">G patch domain-containing protein TGH</fullName>
    </submittedName>
</protein>
<feature type="domain" description="SURP motif" evidence="8">
    <location>
        <begin position="1873"/>
        <end position="1915"/>
    </location>
</feature>
<evidence type="ECO:0000256" key="2">
    <source>
        <dbReference type="ARBA" id="ARBA00022604"/>
    </source>
</evidence>
<dbReference type="GO" id="GO:0015074">
    <property type="term" value="P:DNA integration"/>
    <property type="evidence" value="ECO:0007669"/>
    <property type="project" value="InterPro"/>
</dbReference>
<dbReference type="GO" id="GO:0006397">
    <property type="term" value="P:mRNA processing"/>
    <property type="evidence" value="ECO:0007669"/>
    <property type="project" value="UniProtKB-KW"/>
</dbReference>
<dbReference type="InterPro" id="IPR012677">
    <property type="entry name" value="Nucleotide-bd_a/b_plait_sf"/>
</dbReference>
<feature type="region of interest" description="Disordered" evidence="7">
    <location>
        <begin position="87"/>
        <end position="117"/>
    </location>
</feature>
<evidence type="ECO:0000259" key="9">
    <source>
        <dbReference type="PROSITE" id="PS50994"/>
    </source>
</evidence>
<dbReference type="InterPro" id="IPR057670">
    <property type="entry name" value="SH3_retrovirus"/>
</dbReference>
<dbReference type="InterPro" id="IPR043502">
    <property type="entry name" value="DNA/RNA_pol_sf"/>
</dbReference>
<dbReference type="InterPro" id="IPR035967">
    <property type="entry name" value="SWAP/Surp_sf"/>
</dbReference>
<dbReference type="CDD" id="cd09272">
    <property type="entry name" value="RNase_HI_RT_Ty1"/>
    <property type="match status" value="1"/>
</dbReference>
<dbReference type="SUPFAM" id="SSF56672">
    <property type="entry name" value="DNA/RNA polymerases"/>
    <property type="match status" value="1"/>
</dbReference>
<reference evidence="10" key="1">
    <citation type="submission" date="2019-09" db="EMBL/GenBank/DDBJ databases">
        <title>Draft genome information of white flower Hibiscus syriacus.</title>
        <authorList>
            <person name="Kim Y.-M."/>
        </authorList>
    </citation>
    <scope>NUCLEOTIDE SEQUENCE [LARGE SCALE GENOMIC DNA]</scope>
    <source>
        <strain evidence="10">YM2019G1</strain>
    </source>
</reference>
<dbReference type="InterPro" id="IPR012337">
    <property type="entry name" value="RNaseH-like_sf"/>
</dbReference>
<dbReference type="PANTHER" id="PTHR13384">
    <property type="entry name" value="G PATCH DOMAIN-CONTAINING PROTEIN 1"/>
    <property type="match status" value="1"/>
</dbReference>
<gene>
    <name evidence="10" type="ORF">F3Y22_tig00111837pilonHSYRG00439</name>
</gene>
<dbReference type="EMBL" id="VEPZ02001443">
    <property type="protein sequence ID" value="KAE8672566.1"/>
    <property type="molecule type" value="Genomic_DNA"/>
</dbReference>
<accession>A0A6A2Y7I7</accession>
<dbReference type="Pfam" id="PF25597">
    <property type="entry name" value="SH3_retrovirus"/>
    <property type="match status" value="1"/>
</dbReference>
<dbReference type="Pfam" id="PF13456">
    <property type="entry name" value="RVT_3"/>
    <property type="match status" value="1"/>
</dbReference>
<dbReference type="FunFam" id="1.10.10.790:FF:000012">
    <property type="entry name" value="G patch domain-containing protein TGH"/>
    <property type="match status" value="1"/>
</dbReference>
<dbReference type="InterPro" id="IPR002156">
    <property type="entry name" value="RNaseH_domain"/>
</dbReference>
<keyword evidence="3" id="KW-0507">mRNA processing</keyword>
<feature type="region of interest" description="Disordered" evidence="7">
    <location>
        <begin position="1943"/>
        <end position="1969"/>
    </location>
</feature>
<feature type="compositionally biased region" description="Pro residues" evidence="7">
    <location>
        <begin position="98"/>
        <end position="113"/>
    </location>
</feature>
<dbReference type="Gene3D" id="1.10.10.790">
    <property type="entry name" value="Surp module"/>
    <property type="match status" value="1"/>
</dbReference>
<evidence type="ECO:0000313" key="10">
    <source>
        <dbReference type="EMBL" id="KAE8672566.1"/>
    </source>
</evidence>
<dbReference type="Proteomes" id="UP000436088">
    <property type="component" value="Unassembled WGS sequence"/>
</dbReference>
<keyword evidence="11" id="KW-1185">Reference proteome</keyword>
<comment type="caution">
    <text evidence="10">The sequence shown here is derived from an EMBL/GenBank/DDBJ whole genome shotgun (WGS) entry which is preliminary data.</text>
</comment>
<dbReference type="GO" id="GO:0003723">
    <property type="term" value="F:RNA binding"/>
    <property type="evidence" value="ECO:0007669"/>
    <property type="project" value="UniProtKB-KW"/>
</dbReference>
<dbReference type="CDD" id="cd06222">
    <property type="entry name" value="RNase_H_like"/>
    <property type="match status" value="1"/>
</dbReference>
<keyword evidence="2" id="KW-0341">Growth regulation</keyword>
<evidence type="ECO:0000256" key="5">
    <source>
        <dbReference type="ARBA" id="ARBA00023158"/>
    </source>
</evidence>
<feature type="region of interest" description="Disordered" evidence="7">
    <location>
        <begin position="1227"/>
        <end position="1328"/>
    </location>
</feature>
<name>A0A6A2Y7I7_HIBSY</name>
<dbReference type="Pfam" id="PF01805">
    <property type="entry name" value="Surp"/>
    <property type="match status" value="1"/>
</dbReference>
<comment type="subcellular location">
    <subcellularLocation>
        <location evidence="1">Nucleus</location>
    </subcellularLocation>
</comment>
<evidence type="ECO:0000313" key="11">
    <source>
        <dbReference type="Proteomes" id="UP000436088"/>
    </source>
</evidence>
<dbReference type="SUPFAM" id="SSF109905">
    <property type="entry name" value="Surp module (SWAP domain)"/>
    <property type="match status" value="1"/>
</dbReference>
<feature type="domain" description="Integrase catalytic" evidence="9">
    <location>
        <begin position="1021"/>
        <end position="1158"/>
    </location>
</feature>
<dbReference type="PROSITE" id="PS50994">
    <property type="entry name" value="INTEGRASE"/>
    <property type="match status" value="1"/>
</dbReference>
<keyword evidence="6" id="KW-0539">Nucleus</keyword>